<comment type="caution">
    <text evidence="1">The sequence shown here is derived from an EMBL/GenBank/DDBJ whole genome shotgun (WGS) entry which is preliminary data.</text>
</comment>
<sequence>MRRTMISDDSTAREEQMPIGAAVEYLHKLRREAINAGAGNVKGLTRHLQMNIGKSRDLLETTEATDAALAHLLGTGNALIWELAPISKQTAELRKDKIADLRHAFETALNIAVEEVRKAKPKV</sequence>
<organism evidence="1 2">
    <name type="scientific">Mesorhizobium kowhaii</name>
    <dbReference type="NCBI Taxonomy" id="1300272"/>
    <lineage>
        <taxon>Bacteria</taxon>
        <taxon>Pseudomonadati</taxon>
        <taxon>Pseudomonadota</taxon>
        <taxon>Alphaproteobacteria</taxon>
        <taxon>Hyphomicrobiales</taxon>
        <taxon>Phyllobacteriaceae</taxon>
        <taxon>Mesorhizobium</taxon>
    </lineage>
</organism>
<proteinExistence type="predicted"/>
<dbReference type="EMBL" id="MZXV01000044">
    <property type="protein sequence ID" value="PZV36645.1"/>
    <property type="molecule type" value="Genomic_DNA"/>
</dbReference>
<gene>
    <name evidence="1" type="ORF">B5V02_20810</name>
</gene>
<evidence type="ECO:0000313" key="1">
    <source>
        <dbReference type="EMBL" id="PZV36645.1"/>
    </source>
</evidence>
<name>A0A2W7C0N6_9HYPH</name>
<keyword evidence="2" id="KW-1185">Reference proteome</keyword>
<protein>
    <submittedName>
        <fullName evidence="1">Uncharacterized protein</fullName>
    </submittedName>
</protein>
<dbReference type="AlphaFoldDB" id="A0A2W7C0N6"/>
<accession>A0A2W7C0N6</accession>
<dbReference type="Proteomes" id="UP000248616">
    <property type="component" value="Unassembled WGS sequence"/>
</dbReference>
<reference evidence="2" key="1">
    <citation type="submission" date="2017-03" db="EMBL/GenBank/DDBJ databases">
        <authorList>
            <person name="Safronova V.I."/>
            <person name="Sazanova A.L."/>
            <person name="Chirak E.R."/>
        </authorList>
    </citation>
    <scope>NUCLEOTIDE SEQUENCE [LARGE SCALE GENOMIC DNA]</scope>
    <source>
        <strain evidence="2">Ach-343</strain>
    </source>
</reference>
<evidence type="ECO:0000313" key="2">
    <source>
        <dbReference type="Proteomes" id="UP000248616"/>
    </source>
</evidence>